<dbReference type="GO" id="GO:0030544">
    <property type="term" value="F:Hsp70 protein binding"/>
    <property type="evidence" value="ECO:0007669"/>
    <property type="project" value="InterPro"/>
</dbReference>
<reference evidence="2" key="1">
    <citation type="submission" date="2020-06" db="EMBL/GenBank/DDBJ databases">
        <title>Lateral gene transfer of anion-conducting channel rhodopsins between green algae and giant viruses.</title>
        <authorList>
            <person name="Rozenberg A."/>
            <person name="Oppermann J."/>
            <person name="Wietek J."/>
            <person name="Fernandez Lahore R.G."/>
            <person name="Sandaa R.-A."/>
            <person name="Bratbak G."/>
            <person name="Hegemann P."/>
            <person name="Beja O."/>
        </authorList>
    </citation>
    <scope>NUCLEOTIDE SEQUENCE</scope>
    <source>
        <strain evidence="2">01B</strain>
    </source>
</reference>
<evidence type="ECO:0000313" key="2">
    <source>
        <dbReference type="EMBL" id="QOI90235.1"/>
    </source>
</evidence>
<organism evidence="2 3">
    <name type="scientific">Pyramimonas orientalis virus 01B</name>
    <dbReference type="NCBI Taxonomy" id="3134525"/>
    <lineage>
        <taxon>Viruses</taxon>
        <taxon>Varidnaviria</taxon>
        <taxon>Bamfordvirae</taxon>
        <taxon>Nucleocytoviricota</taxon>
        <taxon>Megaviricetes</taxon>
        <taxon>Imitervirales</taxon>
        <taxon>Allomimiviridae</taxon>
        <taxon>Heliosvirus</taxon>
        <taxon>Heliosvirus raunefjordenense</taxon>
    </lineage>
</organism>
<accession>A0A7M3UNH8</accession>
<sequence>MACMQEQYKLLEVTENSSIEDIKKSYRRLCLKHHPDKNKTNDCGHFLKIKKAYEDVLNAKETNINFFIMFLYFINTFGKDQNITINLKICINDIYNNAIKKISYTRVEQSIDKKQHTFYLELSGWKEQYVLEGYGDYNIIGKKYGDLVINVEVNYDNYKHLHLNTILNLYDIYTEVTINLYEYYYGVRKTLTYFNNLQISLVFNPFKDGETQVIESFGLTNEDEVRGNLYVFYKVDLYKCAMLSSNEEVIKNIFNK</sequence>
<dbReference type="SUPFAM" id="SSF46565">
    <property type="entry name" value="Chaperone J-domain"/>
    <property type="match status" value="1"/>
</dbReference>
<dbReference type="InterPro" id="IPR036869">
    <property type="entry name" value="J_dom_sf"/>
</dbReference>
<dbReference type="GO" id="GO:0006457">
    <property type="term" value="P:protein folding"/>
    <property type="evidence" value="ECO:0007669"/>
    <property type="project" value="InterPro"/>
</dbReference>
<dbReference type="CDD" id="cd06257">
    <property type="entry name" value="DnaJ"/>
    <property type="match status" value="1"/>
</dbReference>
<evidence type="ECO:0000313" key="3">
    <source>
        <dbReference type="Proteomes" id="UP001162120"/>
    </source>
</evidence>
<evidence type="ECO:0000259" key="1">
    <source>
        <dbReference type="PROSITE" id="PS50076"/>
    </source>
</evidence>
<dbReference type="Pfam" id="PF01556">
    <property type="entry name" value="DnaJ_C"/>
    <property type="match status" value="1"/>
</dbReference>
<keyword evidence="3" id="KW-1185">Reference proteome</keyword>
<dbReference type="PROSITE" id="PS50076">
    <property type="entry name" value="DNAJ_2"/>
    <property type="match status" value="1"/>
</dbReference>
<dbReference type="Gene3D" id="2.60.260.20">
    <property type="entry name" value="Urease metallochaperone UreE, N-terminal domain"/>
    <property type="match status" value="1"/>
</dbReference>
<dbReference type="Gene3D" id="1.10.287.110">
    <property type="entry name" value="DnaJ domain"/>
    <property type="match status" value="1"/>
</dbReference>
<dbReference type="PRINTS" id="PR00625">
    <property type="entry name" value="JDOMAIN"/>
</dbReference>
<proteinExistence type="predicted"/>
<dbReference type="EMBL" id="MT663534">
    <property type="protein sequence ID" value="QOI90235.1"/>
    <property type="molecule type" value="Genomic_DNA"/>
</dbReference>
<dbReference type="InterPro" id="IPR001623">
    <property type="entry name" value="DnaJ_domain"/>
</dbReference>
<dbReference type="GO" id="GO:0051082">
    <property type="term" value="F:unfolded protein binding"/>
    <property type="evidence" value="ECO:0007669"/>
    <property type="project" value="InterPro"/>
</dbReference>
<dbReference type="SMART" id="SM00271">
    <property type="entry name" value="DnaJ"/>
    <property type="match status" value="1"/>
</dbReference>
<dbReference type="Pfam" id="PF00226">
    <property type="entry name" value="DnaJ"/>
    <property type="match status" value="1"/>
</dbReference>
<name>A0A7M3UNH8_9VIRU</name>
<dbReference type="InterPro" id="IPR008971">
    <property type="entry name" value="HSP40/DnaJ_pept-bd"/>
</dbReference>
<protein>
    <recommendedName>
        <fullName evidence="1">J domain-containing protein</fullName>
    </recommendedName>
</protein>
<gene>
    <name evidence="2" type="ORF">HWQ62_00098</name>
</gene>
<dbReference type="Proteomes" id="UP001162120">
    <property type="component" value="Segment"/>
</dbReference>
<dbReference type="InterPro" id="IPR044713">
    <property type="entry name" value="DNJA1/2-like"/>
</dbReference>
<feature type="domain" description="J" evidence="1">
    <location>
        <begin position="6"/>
        <end position="78"/>
    </location>
</feature>
<dbReference type="SUPFAM" id="SSF49493">
    <property type="entry name" value="HSP40/DnaJ peptide-binding domain"/>
    <property type="match status" value="1"/>
</dbReference>
<dbReference type="PANTHER" id="PTHR43888">
    <property type="entry name" value="DNAJ-LIKE-2, ISOFORM A-RELATED"/>
    <property type="match status" value="1"/>
</dbReference>
<dbReference type="InterPro" id="IPR002939">
    <property type="entry name" value="DnaJ_C"/>
</dbReference>